<dbReference type="InterPro" id="IPR036318">
    <property type="entry name" value="FAD-bd_PCMH-like_sf"/>
</dbReference>
<reference evidence="14 15" key="1">
    <citation type="submission" date="2014-08" db="EMBL/GenBank/DDBJ databases">
        <title>Porphyromonas crevioricanis strain:COT-253_OH1447 Genome sequencing.</title>
        <authorList>
            <person name="Wallis C."/>
            <person name="Deusch O."/>
            <person name="O'Flynn C."/>
            <person name="Davis I."/>
            <person name="Jospin G."/>
            <person name="Darling A.E."/>
            <person name="Coil D.A."/>
            <person name="Alexiev A."/>
            <person name="Horsfall A."/>
            <person name="Kirkwood N."/>
            <person name="Harris S."/>
            <person name="Eisen J.A."/>
        </authorList>
    </citation>
    <scope>NUCLEOTIDE SEQUENCE [LARGE SCALE GENOMIC DNA]</scope>
    <source>
        <strain evidence="15">COT-253 OH1447</strain>
    </source>
</reference>
<dbReference type="InterPro" id="IPR046342">
    <property type="entry name" value="CBS_dom_sf"/>
</dbReference>
<evidence type="ECO:0000256" key="1">
    <source>
        <dbReference type="ARBA" id="ARBA00004651"/>
    </source>
</evidence>
<feature type="domain" description="CNNM transmembrane" evidence="13">
    <location>
        <begin position="19"/>
        <end position="210"/>
    </location>
</feature>
<dbReference type="FunFam" id="3.10.580.10:FF:000002">
    <property type="entry name" value="Magnesium/cobalt efflux protein CorC"/>
    <property type="match status" value="1"/>
</dbReference>
<comment type="subcellular location">
    <subcellularLocation>
        <location evidence="1">Cell membrane</location>
        <topology evidence="1">Multi-pass membrane protein</topology>
    </subcellularLocation>
</comment>
<dbReference type="PROSITE" id="PS51846">
    <property type="entry name" value="CNNM"/>
    <property type="match status" value="1"/>
</dbReference>
<dbReference type="Gene3D" id="3.30.465.10">
    <property type="match status" value="1"/>
</dbReference>
<proteinExistence type="inferred from homology"/>
<keyword evidence="8 10" id="KW-0472">Membrane</keyword>
<evidence type="ECO:0000256" key="4">
    <source>
        <dbReference type="ARBA" id="ARBA00022692"/>
    </source>
</evidence>
<dbReference type="SMART" id="SM01091">
    <property type="entry name" value="CorC_HlyC"/>
    <property type="match status" value="1"/>
</dbReference>
<dbReference type="CDD" id="cd04590">
    <property type="entry name" value="CBS_pair_CorC_HlyC_assoc"/>
    <property type="match status" value="1"/>
</dbReference>
<dbReference type="GO" id="GO:0005886">
    <property type="term" value="C:plasma membrane"/>
    <property type="evidence" value="ECO:0007669"/>
    <property type="project" value="UniProtKB-SubCell"/>
</dbReference>
<dbReference type="InterPro" id="IPR044751">
    <property type="entry name" value="Ion_transp-like_CBS"/>
</dbReference>
<feature type="transmembrane region" description="Helical" evidence="11">
    <location>
        <begin position="79"/>
        <end position="101"/>
    </location>
</feature>
<evidence type="ECO:0000256" key="6">
    <source>
        <dbReference type="ARBA" id="ARBA00022989"/>
    </source>
</evidence>
<keyword evidence="6 10" id="KW-1133">Transmembrane helix</keyword>
<keyword evidence="3" id="KW-1003">Cell membrane</keyword>
<dbReference type="SUPFAM" id="SSF56176">
    <property type="entry name" value="FAD-binding/transporter-associated domain-like"/>
    <property type="match status" value="1"/>
</dbReference>
<dbReference type="Proteomes" id="UP000030136">
    <property type="component" value="Unassembled WGS sequence"/>
</dbReference>
<dbReference type="NCBIfam" id="TIGR03520">
    <property type="entry name" value="GldE"/>
    <property type="match status" value="1"/>
</dbReference>
<name>A0AB34PEV6_9PORP</name>
<dbReference type="InterPro" id="IPR005170">
    <property type="entry name" value="Transptr-assoc_dom"/>
</dbReference>
<evidence type="ECO:0000313" key="15">
    <source>
        <dbReference type="Proteomes" id="UP000030136"/>
    </source>
</evidence>
<evidence type="ECO:0000256" key="2">
    <source>
        <dbReference type="ARBA" id="ARBA00006337"/>
    </source>
</evidence>
<dbReference type="Gene3D" id="3.10.580.10">
    <property type="entry name" value="CBS-domain"/>
    <property type="match status" value="1"/>
</dbReference>
<dbReference type="InterPro" id="IPR019862">
    <property type="entry name" value="Motility-assoc_prot_GldE"/>
</dbReference>
<dbReference type="Pfam" id="PF01595">
    <property type="entry name" value="CNNM"/>
    <property type="match status" value="1"/>
</dbReference>
<accession>A0AB34PEV6</accession>
<dbReference type="PANTHER" id="PTHR22777:SF32">
    <property type="entry name" value="UPF0053 INNER MEMBRANE PROTEIN YFJD"/>
    <property type="match status" value="1"/>
</dbReference>
<protein>
    <submittedName>
        <fullName evidence="14">Hemolysin</fullName>
    </submittedName>
</protein>
<evidence type="ECO:0000256" key="7">
    <source>
        <dbReference type="ARBA" id="ARBA00023122"/>
    </source>
</evidence>
<dbReference type="PANTHER" id="PTHR22777">
    <property type="entry name" value="HEMOLYSIN-RELATED"/>
    <property type="match status" value="1"/>
</dbReference>
<dbReference type="Pfam" id="PF00571">
    <property type="entry name" value="CBS"/>
    <property type="match status" value="2"/>
</dbReference>
<dbReference type="EMBL" id="JQJC01000020">
    <property type="protein sequence ID" value="KGN94104.1"/>
    <property type="molecule type" value="Genomic_DNA"/>
</dbReference>
<organism evidence="14 15">
    <name type="scientific">Porphyromonas crevioricanis</name>
    <dbReference type="NCBI Taxonomy" id="393921"/>
    <lineage>
        <taxon>Bacteria</taxon>
        <taxon>Pseudomonadati</taxon>
        <taxon>Bacteroidota</taxon>
        <taxon>Bacteroidia</taxon>
        <taxon>Bacteroidales</taxon>
        <taxon>Porphyromonadaceae</taxon>
        <taxon>Porphyromonas</taxon>
    </lineage>
</organism>
<keyword evidence="7 9" id="KW-0129">CBS domain</keyword>
<feature type="domain" description="CBS" evidence="12">
    <location>
        <begin position="226"/>
        <end position="285"/>
    </location>
</feature>
<evidence type="ECO:0000256" key="11">
    <source>
        <dbReference type="SAM" id="Phobius"/>
    </source>
</evidence>
<feature type="domain" description="CBS" evidence="12">
    <location>
        <begin position="290"/>
        <end position="347"/>
    </location>
</feature>
<dbReference type="PROSITE" id="PS51371">
    <property type="entry name" value="CBS"/>
    <property type="match status" value="2"/>
</dbReference>
<evidence type="ECO:0000256" key="5">
    <source>
        <dbReference type="ARBA" id="ARBA00022737"/>
    </source>
</evidence>
<feature type="transmembrane region" description="Helical" evidence="11">
    <location>
        <begin position="20"/>
        <end position="41"/>
    </location>
</feature>
<keyword evidence="5" id="KW-0677">Repeat</keyword>
<comment type="similarity">
    <text evidence="2">Belongs to the UPF0053 family.</text>
</comment>
<dbReference type="RefSeq" id="WP_036887930.1">
    <property type="nucleotide sequence ID" value="NZ_JQJB01000006.1"/>
</dbReference>
<evidence type="ECO:0000259" key="13">
    <source>
        <dbReference type="PROSITE" id="PS51846"/>
    </source>
</evidence>
<dbReference type="SUPFAM" id="SSF54631">
    <property type="entry name" value="CBS-domain pair"/>
    <property type="match status" value="1"/>
</dbReference>
<evidence type="ECO:0000259" key="12">
    <source>
        <dbReference type="PROSITE" id="PS51371"/>
    </source>
</evidence>
<dbReference type="InterPro" id="IPR016169">
    <property type="entry name" value="FAD-bd_PCMH_sub2"/>
</dbReference>
<dbReference type="InterPro" id="IPR000644">
    <property type="entry name" value="CBS_dom"/>
</dbReference>
<dbReference type="Pfam" id="PF03471">
    <property type="entry name" value="CorC_HlyC"/>
    <property type="match status" value="1"/>
</dbReference>
<evidence type="ECO:0000256" key="3">
    <source>
        <dbReference type="ARBA" id="ARBA00022475"/>
    </source>
</evidence>
<evidence type="ECO:0000256" key="8">
    <source>
        <dbReference type="ARBA" id="ARBA00023136"/>
    </source>
</evidence>
<evidence type="ECO:0000256" key="10">
    <source>
        <dbReference type="PROSITE-ProRule" id="PRU01193"/>
    </source>
</evidence>
<dbReference type="AlphaFoldDB" id="A0AB34PEV6"/>
<sequence>MDSFSSLGEIFSQVQVSPISVPVAIALVLVVLLLIASGYMSSSEVAFFSIKPADLAEVKAEKTDADRVLKQLLSNPEELLACILIGNNIVNVAVVMLSTYAVNNIFDFSRSPMAGFILQTIALTLVLLLFGEIIPKVYAQRSPLDFSRFSAPKMRIVRKILNPISWLLVRSTAKLIDARKGRPQYDLSVDDLSKAVQLTTGSAAVEEKAMISEIIKFYSKTASEVMVPRIDMVDIDISWDFEKMLEFAVSSGYSRIPVYEESEDNIKGIIYLKDLIPHRQKDASFAWQKLMRPAYFVPENKRIDDLLEELRANKVHMSIVVDEFGGTSGIITMEDILEEIVGEITDEYDEEELPYTRYPDGSCLFEAKTSLSDVRRYLQLDEDAFGELGEEVDTLGGLVLEIKQDLPLPGDEVTYNGWHFVVVSMDKRRILEVKLHRKSQQSLESAV</sequence>
<evidence type="ECO:0000256" key="9">
    <source>
        <dbReference type="PROSITE-ProRule" id="PRU00703"/>
    </source>
</evidence>
<dbReference type="GO" id="GO:0050660">
    <property type="term" value="F:flavin adenine dinucleotide binding"/>
    <property type="evidence" value="ECO:0007669"/>
    <property type="project" value="InterPro"/>
</dbReference>
<comment type="caution">
    <text evidence="14">The sequence shown here is derived from an EMBL/GenBank/DDBJ whole genome shotgun (WGS) entry which is preliminary data.</text>
</comment>
<gene>
    <name evidence="14" type="ORF">HQ38_06035</name>
</gene>
<evidence type="ECO:0000313" key="14">
    <source>
        <dbReference type="EMBL" id="KGN94104.1"/>
    </source>
</evidence>
<feature type="transmembrane region" description="Helical" evidence="11">
    <location>
        <begin position="113"/>
        <end position="134"/>
    </location>
</feature>
<keyword evidence="4 10" id="KW-0812">Transmembrane</keyword>
<dbReference type="InterPro" id="IPR002550">
    <property type="entry name" value="CNNM"/>
</dbReference>